<feature type="chain" id="PRO_5041773593" description="Carboxylic ester hydrolase" evidence="3">
    <location>
        <begin position="22"/>
        <end position="608"/>
    </location>
</feature>
<dbReference type="GO" id="GO:0016787">
    <property type="term" value="F:hydrolase activity"/>
    <property type="evidence" value="ECO:0007669"/>
    <property type="project" value="UniProtKB-KW"/>
</dbReference>
<gene>
    <name evidence="5" type="ORF">HDU87_006509</name>
</gene>
<evidence type="ECO:0000256" key="3">
    <source>
        <dbReference type="RuleBase" id="RU361235"/>
    </source>
</evidence>
<evidence type="ECO:0000256" key="2">
    <source>
        <dbReference type="ARBA" id="ARBA00022801"/>
    </source>
</evidence>
<dbReference type="PROSITE" id="PS00941">
    <property type="entry name" value="CARBOXYLESTERASE_B_2"/>
    <property type="match status" value="1"/>
</dbReference>
<proteinExistence type="inferred from homology"/>
<dbReference type="EMBL" id="JADGJQ010000057">
    <property type="protein sequence ID" value="KAJ3174975.1"/>
    <property type="molecule type" value="Genomic_DNA"/>
</dbReference>
<dbReference type="EC" id="3.1.1.-" evidence="3"/>
<name>A0AAD5XKA5_9FUNG</name>
<dbReference type="PROSITE" id="PS00122">
    <property type="entry name" value="CARBOXYLESTERASE_B_1"/>
    <property type="match status" value="1"/>
</dbReference>
<dbReference type="Proteomes" id="UP001212152">
    <property type="component" value="Unassembled WGS sequence"/>
</dbReference>
<dbReference type="InterPro" id="IPR019826">
    <property type="entry name" value="Carboxylesterase_B_AS"/>
</dbReference>
<evidence type="ECO:0000313" key="6">
    <source>
        <dbReference type="Proteomes" id="UP001212152"/>
    </source>
</evidence>
<dbReference type="Pfam" id="PF00135">
    <property type="entry name" value="COesterase"/>
    <property type="match status" value="1"/>
</dbReference>
<organism evidence="5 6">
    <name type="scientific">Geranomyces variabilis</name>
    <dbReference type="NCBI Taxonomy" id="109894"/>
    <lineage>
        <taxon>Eukaryota</taxon>
        <taxon>Fungi</taxon>
        <taxon>Fungi incertae sedis</taxon>
        <taxon>Chytridiomycota</taxon>
        <taxon>Chytridiomycota incertae sedis</taxon>
        <taxon>Chytridiomycetes</taxon>
        <taxon>Spizellomycetales</taxon>
        <taxon>Powellomycetaceae</taxon>
        <taxon>Geranomyces</taxon>
    </lineage>
</organism>
<keyword evidence="3" id="KW-0732">Signal</keyword>
<dbReference type="SUPFAM" id="SSF53474">
    <property type="entry name" value="alpha/beta-Hydrolases"/>
    <property type="match status" value="1"/>
</dbReference>
<dbReference type="InterPro" id="IPR002018">
    <property type="entry name" value="CarbesteraseB"/>
</dbReference>
<sequence>MLLAHPIILSSVALLAGLAAAQSPSLPPPVAVSTQVNGGTYVGQTCKFNPRYANYLGIPFAKAPTGALRFAAPVAYDGPFKSNVTTMPPACLQNEFAGAAPPKIQSEDCLFLNVFAPATKPATPLPVRFFIYGGGFQSGDIASIPYYDGCFAGPPTNSIVVTANYRVGALGFLAHPAFAGSDGSVGNYGFLDQQLALKWVKANIAQFGGDPDHIGIWGESAGGASVFAHLAAPSSAGLFDSGVAESGDLAGMFPKDVAAEIASEYAKTAGCGTGDVVACLRAAPADALRNATMTAPKFGEPGYNLTTVLSYNNPTYGLVHDGVIFPKSLLDSFKSGSINKVPLLAGSNAREAALFFPNATFTADDYNKYINESFGAALAANITSLYPLSATQTPNRAIESIMTDRWFACPTRKALAGVSAAKLPAYSYFFNVTLTCDFVPGLSAAALGASHYAEIPFVFDFTQFSRGCALPQSQKDVALVMGQAWTSMAATGHPASNTSQPAWPVYPAYEELTDATGAVPVTGGNMIDYWNARCAVFDSVDASPVYPRTNFTAGADNAAAAPNGGTVNATGLPVNTPASAKSGAESMNRASSFVASAVALVALLFATV</sequence>
<reference evidence="5" key="1">
    <citation type="submission" date="2020-05" db="EMBL/GenBank/DDBJ databases">
        <title>Phylogenomic resolution of chytrid fungi.</title>
        <authorList>
            <person name="Stajich J.E."/>
            <person name="Amses K."/>
            <person name="Simmons R."/>
            <person name="Seto K."/>
            <person name="Myers J."/>
            <person name="Bonds A."/>
            <person name="Quandt C.A."/>
            <person name="Barry K."/>
            <person name="Liu P."/>
            <person name="Grigoriev I."/>
            <person name="Longcore J.E."/>
            <person name="James T.Y."/>
        </authorList>
    </citation>
    <scope>NUCLEOTIDE SEQUENCE</scope>
    <source>
        <strain evidence="5">JEL0379</strain>
    </source>
</reference>
<evidence type="ECO:0000256" key="1">
    <source>
        <dbReference type="ARBA" id="ARBA00005964"/>
    </source>
</evidence>
<dbReference type="InterPro" id="IPR029058">
    <property type="entry name" value="AB_hydrolase_fold"/>
</dbReference>
<dbReference type="AlphaFoldDB" id="A0AAD5XKA5"/>
<dbReference type="InterPro" id="IPR019819">
    <property type="entry name" value="Carboxylesterase_B_CS"/>
</dbReference>
<keyword evidence="6" id="KW-1185">Reference proteome</keyword>
<dbReference type="Gene3D" id="3.40.50.1820">
    <property type="entry name" value="alpha/beta hydrolase"/>
    <property type="match status" value="1"/>
</dbReference>
<evidence type="ECO:0000313" key="5">
    <source>
        <dbReference type="EMBL" id="KAJ3174975.1"/>
    </source>
</evidence>
<comment type="similarity">
    <text evidence="1 3">Belongs to the type-B carboxylesterase/lipase family.</text>
</comment>
<keyword evidence="2 3" id="KW-0378">Hydrolase</keyword>
<dbReference type="InterPro" id="IPR050309">
    <property type="entry name" value="Type-B_Carboxylest/Lipase"/>
</dbReference>
<protein>
    <recommendedName>
        <fullName evidence="3">Carboxylic ester hydrolase</fullName>
        <ecNumber evidence="3">3.1.1.-</ecNumber>
    </recommendedName>
</protein>
<feature type="domain" description="Carboxylesterase type B" evidence="4">
    <location>
        <begin position="36"/>
        <end position="507"/>
    </location>
</feature>
<accession>A0AAD5XKA5</accession>
<dbReference type="PANTHER" id="PTHR11559">
    <property type="entry name" value="CARBOXYLESTERASE"/>
    <property type="match status" value="1"/>
</dbReference>
<evidence type="ECO:0000259" key="4">
    <source>
        <dbReference type="Pfam" id="PF00135"/>
    </source>
</evidence>
<feature type="signal peptide" evidence="3">
    <location>
        <begin position="1"/>
        <end position="21"/>
    </location>
</feature>
<comment type="caution">
    <text evidence="5">The sequence shown here is derived from an EMBL/GenBank/DDBJ whole genome shotgun (WGS) entry which is preliminary data.</text>
</comment>